<reference evidence="1 2" key="1">
    <citation type="journal article" date="2009" name="PLoS Genet.">
        <title>Genomic analysis of the basal lineage fungus Rhizopus oryzae reveals a whole-genome duplication.</title>
        <authorList>
            <person name="Ma L.-J."/>
            <person name="Ibrahim A.S."/>
            <person name="Skory C."/>
            <person name="Grabherr M.G."/>
            <person name="Burger G."/>
            <person name="Butler M."/>
            <person name="Elias M."/>
            <person name="Idnurm A."/>
            <person name="Lang B.F."/>
            <person name="Sone T."/>
            <person name="Abe A."/>
            <person name="Calvo S.E."/>
            <person name="Corrochano L.M."/>
            <person name="Engels R."/>
            <person name="Fu J."/>
            <person name="Hansberg W."/>
            <person name="Kim J.-M."/>
            <person name="Kodira C.D."/>
            <person name="Koehrsen M.J."/>
            <person name="Liu B."/>
            <person name="Miranda-Saavedra D."/>
            <person name="O'Leary S."/>
            <person name="Ortiz-Castellanos L."/>
            <person name="Poulter R."/>
            <person name="Rodriguez-Romero J."/>
            <person name="Ruiz-Herrera J."/>
            <person name="Shen Y.-Q."/>
            <person name="Zeng Q."/>
            <person name="Galagan J."/>
            <person name="Birren B.W."/>
            <person name="Cuomo C.A."/>
            <person name="Wickes B.L."/>
        </authorList>
    </citation>
    <scope>NUCLEOTIDE SEQUENCE [LARGE SCALE GENOMIC DNA]</scope>
    <source>
        <strain evidence="2">RA 99-880 / ATCC MYA-4621 / FGSC 9543 / NRRL 43880</strain>
    </source>
</reference>
<proteinExistence type="predicted"/>
<dbReference type="RefSeq" id="XP_067520313.1">
    <property type="nucleotide sequence ID" value="XM_067664212.1"/>
</dbReference>
<protein>
    <submittedName>
        <fullName evidence="1">Uncharacterized protein</fullName>
    </submittedName>
</protein>
<evidence type="ECO:0000313" key="1">
    <source>
        <dbReference type="EMBL" id="EIE84917.1"/>
    </source>
</evidence>
<dbReference type="GeneID" id="93616593"/>
<dbReference type="Proteomes" id="UP000009138">
    <property type="component" value="Unassembled WGS sequence"/>
</dbReference>
<dbReference type="AlphaFoldDB" id="I1C8Y7"/>
<dbReference type="InParanoid" id="I1C8Y7"/>
<name>I1C8Y7_RHIO9</name>
<dbReference type="OrthoDB" id="1600564at2759"/>
<keyword evidence="2" id="KW-1185">Reference proteome</keyword>
<dbReference type="VEuPathDB" id="FungiDB:RO3G_09627"/>
<sequence length="83" mass="9436">MYSNTNKTYVPSFKDQVEAYYQSGLNLNPSETVYGIWFGLHDVSEMTEGKDKQELGLEQIAECVGQTLVNKEKIWSSTQVNPQ</sequence>
<accession>I1C8Y7</accession>
<evidence type="ECO:0000313" key="2">
    <source>
        <dbReference type="Proteomes" id="UP000009138"/>
    </source>
</evidence>
<gene>
    <name evidence="1" type="ORF">RO3G_09627</name>
</gene>
<organism evidence="1 2">
    <name type="scientific">Rhizopus delemar (strain RA 99-880 / ATCC MYA-4621 / FGSC 9543 / NRRL 43880)</name>
    <name type="common">Mucormycosis agent</name>
    <name type="synonym">Rhizopus arrhizus var. delemar</name>
    <dbReference type="NCBI Taxonomy" id="246409"/>
    <lineage>
        <taxon>Eukaryota</taxon>
        <taxon>Fungi</taxon>
        <taxon>Fungi incertae sedis</taxon>
        <taxon>Mucoromycota</taxon>
        <taxon>Mucoromycotina</taxon>
        <taxon>Mucoromycetes</taxon>
        <taxon>Mucorales</taxon>
        <taxon>Mucorineae</taxon>
        <taxon>Rhizopodaceae</taxon>
        <taxon>Rhizopus</taxon>
    </lineage>
</organism>
<dbReference type="EMBL" id="CH476738">
    <property type="protein sequence ID" value="EIE84917.1"/>
    <property type="molecule type" value="Genomic_DNA"/>
</dbReference>